<evidence type="ECO:0000256" key="4">
    <source>
        <dbReference type="ARBA" id="ARBA00022833"/>
    </source>
</evidence>
<evidence type="ECO:0000256" key="3">
    <source>
        <dbReference type="ARBA" id="ARBA00022723"/>
    </source>
</evidence>
<dbReference type="OrthoDB" id="30840at2759"/>
<keyword evidence="6" id="KW-0007">Acetylation</keyword>
<dbReference type="GO" id="GO:0006892">
    <property type="term" value="P:post-Golgi vesicle-mediated transport"/>
    <property type="evidence" value="ECO:0007669"/>
    <property type="project" value="TreeGrafter"/>
</dbReference>
<protein>
    <recommendedName>
        <fullName evidence="9">Guanine nucleotide exchange factor MSS4</fullName>
    </recommendedName>
    <alternativeName>
        <fullName evidence="10">Rab-interacting factor</fullName>
    </alternativeName>
</protein>
<dbReference type="PANTHER" id="PTHR13276">
    <property type="entry name" value="GUANINE NUCLEOTIDE EXCHANGE FACTOR MSS4"/>
    <property type="match status" value="1"/>
</dbReference>
<accession>A0A8B8EZH9</accession>
<reference evidence="12" key="1">
    <citation type="submission" date="2025-08" db="UniProtKB">
        <authorList>
            <consortium name="RefSeq"/>
        </authorList>
    </citation>
    <scope>IDENTIFICATION</scope>
    <source>
        <tissue evidence="12">Whole sample</tissue>
    </source>
</reference>
<dbReference type="InterPro" id="IPR007515">
    <property type="entry name" value="Mss4"/>
</dbReference>
<dbReference type="SUPFAM" id="SSF51316">
    <property type="entry name" value="Mss4-like"/>
    <property type="match status" value="1"/>
</dbReference>
<dbReference type="RefSeq" id="XP_022345342.1">
    <property type="nucleotide sequence ID" value="XM_022489634.1"/>
</dbReference>
<dbReference type="GO" id="GO:0016020">
    <property type="term" value="C:membrane"/>
    <property type="evidence" value="ECO:0007669"/>
    <property type="project" value="TreeGrafter"/>
</dbReference>
<evidence type="ECO:0000256" key="2">
    <source>
        <dbReference type="ARBA" id="ARBA00022658"/>
    </source>
</evidence>
<dbReference type="FunFam" id="2.170.150.10:FF:000004">
    <property type="entry name" value="Guanine nucleotide exchange factor MSS4"/>
    <property type="match status" value="1"/>
</dbReference>
<evidence type="ECO:0000313" key="11">
    <source>
        <dbReference type="Proteomes" id="UP000694844"/>
    </source>
</evidence>
<comment type="function">
    <text evidence="7">Guanine-nucleotide-releasing protein that acts on members of the SEC4/YPT1/RAB subfamily. Stimulates GDP release from both YPT1, RAB3A and RAB10, but is less active on these proteins than on the SEC4 protein. Might play a general role in vesicular transport.</text>
</comment>
<evidence type="ECO:0000256" key="6">
    <source>
        <dbReference type="ARBA" id="ARBA00022990"/>
    </source>
</evidence>
<dbReference type="InterPro" id="IPR011323">
    <property type="entry name" value="Mss4/transl-control_tumour"/>
</dbReference>
<dbReference type="PROSITE" id="PS51796">
    <property type="entry name" value="MSS4"/>
    <property type="match status" value="1"/>
</dbReference>
<keyword evidence="5" id="KW-0653">Protein transport</keyword>
<dbReference type="GO" id="GO:0008270">
    <property type="term" value="F:zinc ion binding"/>
    <property type="evidence" value="ECO:0007669"/>
    <property type="project" value="TreeGrafter"/>
</dbReference>
<organism evidence="11 12">
    <name type="scientific">Crassostrea virginica</name>
    <name type="common">Eastern oyster</name>
    <dbReference type="NCBI Taxonomy" id="6565"/>
    <lineage>
        <taxon>Eukaryota</taxon>
        <taxon>Metazoa</taxon>
        <taxon>Spiralia</taxon>
        <taxon>Lophotrochozoa</taxon>
        <taxon>Mollusca</taxon>
        <taxon>Bivalvia</taxon>
        <taxon>Autobranchia</taxon>
        <taxon>Pteriomorphia</taxon>
        <taxon>Ostreida</taxon>
        <taxon>Ostreoidea</taxon>
        <taxon>Ostreidae</taxon>
        <taxon>Crassostrea</taxon>
    </lineage>
</organism>
<dbReference type="GO" id="GO:0005085">
    <property type="term" value="F:guanyl-nucleotide exchange factor activity"/>
    <property type="evidence" value="ECO:0007669"/>
    <property type="project" value="UniProtKB-KW"/>
</dbReference>
<dbReference type="InterPro" id="IPR011057">
    <property type="entry name" value="Mss4-like_sf"/>
</dbReference>
<keyword evidence="4" id="KW-0862">Zinc</keyword>
<dbReference type="AlphaFoldDB" id="A0A8B8EZH9"/>
<dbReference type="Gene3D" id="2.170.150.10">
    <property type="entry name" value="Metal Binding Protein, Guanine Nucleotide Exchange Factor, Chain A"/>
    <property type="match status" value="1"/>
</dbReference>
<keyword evidence="2" id="KW-0344">Guanine-nucleotide releasing factor</keyword>
<gene>
    <name evidence="12" type="primary">LOC111137930</name>
</gene>
<comment type="subunit">
    <text evidence="8">Interacts with RAB8A.</text>
</comment>
<dbReference type="Pfam" id="PF04421">
    <property type="entry name" value="Mss4"/>
    <property type="match status" value="1"/>
</dbReference>
<name>A0A8B8EZH9_CRAVI</name>
<dbReference type="GeneID" id="111137930"/>
<proteinExistence type="predicted"/>
<evidence type="ECO:0000256" key="9">
    <source>
        <dbReference type="ARBA" id="ARBA00069715"/>
    </source>
</evidence>
<evidence type="ECO:0000313" key="12">
    <source>
        <dbReference type="RefSeq" id="XP_022345342.1"/>
    </source>
</evidence>
<keyword evidence="11" id="KW-1185">Reference proteome</keyword>
<dbReference type="KEGG" id="cvn:111137930"/>
<keyword evidence="1" id="KW-0813">Transport</keyword>
<sequence>MTSELSLTHEQLVEDGRNKTKLFCERCNSTVLLPNKAVYCEVEFFLPHMKKKTDGTSDTGETIRKYWKVEDMFEFENLGFTNTVETIKYLICADCEIGPIGWHDINDKKAFYIALERVKHAD</sequence>
<evidence type="ECO:0000256" key="7">
    <source>
        <dbReference type="ARBA" id="ARBA00060031"/>
    </source>
</evidence>
<dbReference type="Proteomes" id="UP000694844">
    <property type="component" value="Chromosome 5"/>
</dbReference>
<dbReference type="PANTHER" id="PTHR13276:SF0">
    <property type="entry name" value="GUANINE NUCLEOTIDE EXCHANGE FACTOR MSS4"/>
    <property type="match status" value="1"/>
</dbReference>
<evidence type="ECO:0000256" key="8">
    <source>
        <dbReference type="ARBA" id="ARBA00063928"/>
    </source>
</evidence>
<evidence type="ECO:0000256" key="10">
    <source>
        <dbReference type="ARBA" id="ARBA00075505"/>
    </source>
</evidence>
<evidence type="ECO:0000256" key="1">
    <source>
        <dbReference type="ARBA" id="ARBA00022448"/>
    </source>
</evidence>
<dbReference type="GO" id="GO:0015031">
    <property type="term" value="P:protein transport"/>
    <property type="evidence" value="ECO:0007669"/>
    <property type="project" value="UniProtKB-KW"/>
</dbReference>
<keyword evidence="3" id="KW-0479">Metal-binding</keyword>
<dbReference type="GO" id="GO:0007264">
    <property type="term" value="P:small GTPase-mediated signal transduction"/>
    <property type="evidence" value="ECO:0007669"/>
    <property type="project" value="InterPro"/>
</dbReference>
<dbReference type="GO" id="GO:0005829">
    <property type="term" value="C:cytosol"/>
    <property type="evidence" value="ECO:0007669"/>
    <property type="project" value="TreeGrafter"/>
</dbReference>
<evidence type="ECO:0000256" key="5">
    <source>
        <dbReference type="ARBA" id="ARBA00022927"/>
    </source>
</evidence>